<dbReference type="PANTHER" id="PTHR10225">
    <property type="entry name" value="HYALURONAN RECEPTOR"/>
    <property type="match status" value="1"/>
</dbReference>
<dbReference type="SUPFAM" id="SSF56436">
    <property type="entry name" value="C-type lectin-like"/>
    <property type="match status" value="1"/>
</dbReference>
<dbReference type="InterPro" id="IPR000538">
    <property type="entry name" value="Link_dom"/>
</dbReference>
<evidence type="ECO:0000256" key="14">
    <source>
        <dbReference type="ARBA" id="ARBA00023157"/>
    </source>
</evidence>
<keyword evidence="14 24" id="KW-1015">Disulfide bond</keyword>
<evidence type="ECO:0000256" key="13">
    <source>
        <dbReference type="ARBA" id="ARBA00023136"/>
    </source>
</evidence>
<keyword evidence="11" id="KW-0654">Proteoglycan</keyword>
<evidence type="ECO:0000256" key="20">
    <source>
        <dbReference type="ARBA" id="ARBA00031179"/>
    </source>
</evidence>
<evidence type="ECO:0000256" key="8">
    <source>
        <dbReference type="ARBA" id="ARBA00022692"/>
    </source>
</evidence>
<dbReference type="GeneID" id="100330801"/>
<protein>
    <recommendedName>
        <fullName evidence="4">CD44 antigen</fullName>
    </recommendedName>
    <alternativeName>
        <fullName evidence="22">GP90 lymphocyte homing/adhesion receptor</fullName>
    </alternativeName>
    <alternativeName>
        <fullName evidence="21">HUTCH-I</fullName>
    </alternativeName>
    <alternativeName>
        <fullName evidence="23">Hermes antigen</fullName>
    </alternativeName>
    <alternativeName>
        <fullName evidence="20">Hyaluronate receptor</fullName>
    </alternativeName>
    <alternativeName>
        <fullName evidence="18">Phagocytic glycoprotein 1</fullName>
    </alternativeName>
    <alternativeName>
        <fullName evidence="19">Phagocytic glycoprotein I</fullName>
    </alternativeName>
</protein>
<keyword evidence="6" id="KW-0964">Secreted</keyword>
<keyword evidence="25" id="KW-1185">Reference proteome</keyword>
<evidence type="ECO:0000313" key="25">
    <source>
        <dbReference type="Proteomes" id="UP000000437"/>
    </source>
</evidence>
<keyword evidence="8" id="KW-0812">Transmembrane</keyword>
<dbReference type="InterPro" id="IPR016186">
    <property type="entry name" value="C-type_lectin-like/link_sf"/>
</dbReference>
<dbReference type="InterPro" id="IPR016187">
    <property type="entry name" value="CTDL_fold"/>
</dbReference>
<dbReference type="GO" id="GO:0048731">
    <property type="term" value="P:system development"/>
    <property type="evidence" value="ECO:0007669"/>
    <property type="project" value="UniProtKB-ARBA"/>
</dbReference>
<keyword evidence="5" id="KW-1003">Cell membrane</keyword>
<name>A0A8M6YYL8_DANRE</name>
<evidence type="ECO:0000256" key="19">
    <source>
        <dbReference type="ARBA" id="ARBA00029928"/>
    </source>
</evidence>
<evidence type="ECO:0000256" key="16">
    <source>
        <dbReference type="ARBA" id="ARBA00023180"/>
    </source>
</evidence>
<keyword evidence="16" id="KW-0325">Glycoprotein</keyword>
<dbReference type="Gene3D" id="3.10.100.10">
    <property type="entry name" value="Mannose-Binding Protein A, subunit A"/>
    <property type="match status" value="1"/>
</dbReference>
<dbReference type="GO" id="GO:0007155">
    <property type="term" value="P:cell adhesion"/>
    <property type="evidence" value="ECO:0000318"/>
    <property type="project" value="GO_Central"/>
</dbReference>
<dbReference type="AlphaFoldDB" id="A0A8M6YYL8"/>
<dbReference type="GO" id="GO:0004888">
    <property type="term" value="F:transmembrane signaling receptor activity"/>
    <property type="evidence" value="ECO:0000318"/>
    <property type="project" value="GO_Central"/>
</dbReference>
<dbReference type="RefSeq" id="XP_017209790.2">
    <property type="nucleotide sequence ID" value="XM_017354301.4"/>
</dbReference>
<evidence type="ECO:0000256" key="11">
    <source>
        <dbReference type="ARBA" id="ARBA00022974"/>
    </source>
</evidence>
<dbReference type="Proteomes" id="UP000000437">
    <property type="component" value="Chromosome 25"/>
</dbReference>
<dbReference type="GO" id="GO:0042981">
    <property type="term" value="P:regulation of apoptotic process"/>
    <property type="evidence" value="ECO:0007669"/>
    <property type="project" value="UniProtKB-ARBA"/>
</dbReference>
<evidence type="ECO:0000256" key="23">
    <source>
        <dbReference type="ARBA" id="ARBA00032917"/>
    </source>
</evidence>
<dbReference type="GO" id="GO:0005886">
    <property type="term" value="C:plasma membrane"/>
    <property type="evidence" value="ECO:0000318"/>
    <property type="project" value="GO_Central"/>
</dbReference>
<dbReference type="FunFam" id="3.10.100.10:FF:000004">
    <property type="entry name" value="CD44 antigen isoform X2"/>
    <property type="match status" value="1"/>
</dbReference>
<comment type="caution">
    <text evidence="24">Lacks conserved residue(s) required for the propagation of feature annotation.</text>
</comment>
<dbReference type="CTD" id="100330801"/>
<evidence type="ECO:0000256" key="15">
    <source>
        <dbReference type="ARBA" id="ARBA00023170"/>
    </source>
</evidence>
<dbReference type="PROSITE" id="PS50963">
    <property type="entry name" value="LINK_2"/>
    <property type="match status" value="1"/>
</dbReference>
<keyword evidence="7" id="KW-0597">Phosphoprotein</keyword>
<evidence type="ECO:0000256" key="10">
    <source>
        <dbReference type="ARBA" id="ARBA00022889"/>
    </source>
</evidence>
<keyword evidence="13" id="KW-0472">Membrane</keyword>
<dbReference type="PRINTS" id="PR00658">
    <property type="entry name" value="CD44"/>
</dbReference>
<organism evidence="25 26">
    <name type="scientific">Danio rerio</name>
    <name type="common">Zebrafish</name>
    <name type="synonym">Brachydanio rerio</name>
    <dbReference type="NCBI Taxonomy" id="7955"/>
    <lineage>
        <taxon>Eukaryota</taxon>
        <taxon>Metazoa</taxon>
        <taxon>Chordata</taxon>
        <taxon>Craniata</taxon>
        <taxon>Vertebrata</taxon>
        <taxon>Euteleostomi</taxon>
        <taxon>Actinopterygii</taxon>
        <taxon>Neopterygii</taxon>
        <taxon>Teleostei</taxon>
        <taxon>Ostariophysi</taxon>
        <taxon>Cypriniformes</taxon>
        <taxon>Danionidae</taxon>
        <taxon>Danioninae</taxon>
        <taxon>Danio</taxon>
    </lineage>
</organism>
<reference evidence="26" key="1">
    <citation type="submission" date="2025-08" db="UniProtKB">
        <authorList>
            <consortium name="RefSeq"/>
        </authorList>
    </citation>
    <scope>IDENTIFICATION</scope>
    <source>
        <strain evidence="26">Tuebingen</strain>
        <tissue evidence="26">Fibroblasts and whole tissue</tissue>
    </source>
</reference>
<dbReference type="SMART" id="SM00445">
    <property type="entry name" value="LINK"/>
    <property type="match status" value="1"/>
</dbReference>
<dbReference type="PANTHER" id="PTHR10225:SF6">
    <property type="entry name" value="CD44 ANTIGEN"/>
    <property type="match status" value="1"/>
</dbReference>
<dbReference type="InterPro" id="IPR001231">
    <property type="entry name" value="CD44_antigen"/>
</dbReference>
<comment type="subcellular location">
    <subcellularLocation>
        <location evidence="2">Cell membrane</location>
        <topology evidence="2">Single-pass type I membrane protein</topology>
    </subcellularLocation>
    <subcellularLocation>
        <location evidence="1">Cell projection</location>
        <location evidence="1">Microvillus</location>
    </subcellularLocation>
    <subcellularLocation>
        <location evidence="3">Secreted</location>
    </subcellularLocation>
</comment>
<keyword evidence="10" id="KW-0130">Cell adhesion</keyword>
<evidence type="ECO:0000256" key="18">
    <source>
        <dbReference type="ARBA" id="ARBA00029917"/>
    </source>
</evidence>
<evidence type="ECO:0000256" key="7">
    <source>
        <dbReference type="ARBA" id="ARBA00022553"/>
    </source>
</evidence>
<evidence type="ECO:0000256" key="21">
    <source>
        <dbReference type="ARBA" id="ARBA00031823"/>
    </source>
</evidence>
<evidence type="ECO:0000256" key="3">
    <source>
        <dbReference type="ARBA" id="ARBA00004613"/>
    </source>
</evidence>
<evidence type="ECO:0000256" key="22">
    <source>
        <dbReference type="ARBA" id="ARBA00032514"/>
    </source>
</evidence>
<dbReference type="InterPro" id="IPR043210">
    <property type="entry name" value="CD44_antigen-like"/>
</dbReference>
<evidence type="ECO:0000256" key="17">
    <source>
        <dbReference type="ARBA" id="ARBA00023273"/>
    </source>
</evidence>
<dbReference type="GO" id="GO:0009653">
    <property type="term" value="P:anatomical structure morphogenesis"/>
    <property type="evidence" value="ECO:0007669"/>
    <property type="project" value="UniProtKB-ARBA"/>
</dbReference>
<dbReference type="GO" id="GO:0005902">
    <property type="term" value="C:microvillus"/>
    <property type="evidence" value="ECO:0007669"/>
    <property type="project" value="UniProtKB-SubCell"/>
</dbReference>
<proteinExistence type="predicted"/>
<evidence type="ECO:0000256" key="6">
    <source>
        <dbReference type="ARBA" id="ARBA00022525"/>
    </source>
</evidence>
<evidence type="ECO:0000256" key="2">
    <source>
        <dbReference type="ARBA" id="ARBA00004251"/>
    </source>
</evidence>
<evidence type="ECO:0000256" key="5">
    <source>
        <dbReference type="ARBA" id="ARBA00022475"/>
    </source>
</evidence>
<evidence type="ECO:0000256" key="4">
    <source>
        <dbReference type="ARBA" id="ARBA00020474"/>
    </source>
</evidence>
<keyword evidence="17" id="KW-0966">Cell projection</keyword>
<dbReference type="GO" id="GO:0006954">
    <property type="term" value="P:inflammatory response"/>
    <property type="evidence" value="ECO:0000318"/>
    <property type="project" value="GO_Central"/>
</dbReference>
<keyword evidence="15" id="KW-0675">Receptor</keyword>
<keyword evidence="9" id="KW-0732">Signal</keyword>
<dbReference type="GO" id="GO:0019221">
    <property type="term" value="P:cytokine-mediated signaling pathway"/>
    <property type="evidence" value="ECO:0007669"/>
    <property type="project" value="GOC"/>
</dbReference>
<keyword evidence="12" id="KW-1133">Transmembrane helix</keyword>
<dbReference type="GO" id="GO:0016323">
    <property type="term" value="C:basolateral plasma membrane"/>
    <property type="evidence" value="ECO:0000318"/>
    <property type="project" value="GO_Central"/>
</dbReference>
<evidence type="ECO:0000256" key="12">
    <source>
        <dbReference type="ARBA" id="ARBA00022989"/>
    </source>
</evidence>
<dbReference type="GO" id="GO:0035692">
    <property type="term" value="C:macrophage migration inhibitory factor receptor complex"/>
    <property type="evidence" value="ECO:0000318"/>
    <property type="project" value="GO_Central"/>
</dbReference>
<evidence type="ECO:0000256" key="1">
    <source>
        <dbReference type="ARBA" id="ARBA00004105"/>
    </source>
</evidence>
<evidence type="ECO:0000256" key="24">
    <source>
        <dbReference type="PROSITE-ProRule" id="PRU00323"/>
    </source>
</evidence>
<dbReference type="GO" id="GO:0005576">
    <property type="term" value="C:extracellular region"/>
    <property type="evidence" value="ECO:0007669"/>
    <property type="project" value="UniProtKB-SubCell"/>
</dbReference>
<dbReference type="PRINTS" id="PR01265">
    <property type="entry name" value="LINKMODULE"/>
</dbReference>
<evidence type="ECO:0000313" key="26">
    <source>
        <dbReference type="RefSeq" id="XP_017209790.2"/>
    </source>
</evidence>
<dbReference type="Pfam" id="PF00193">
    <property type="entry name" value="Xlink"/>
    <property type="match status" value="1"/>
</dbReference>
<sequence>MGWSWVCVQMLLQLTPFLSSLSQSDSISLHSQMIFRTERMMKMMMMMAALLSALLSSSTANPITGVRERSCSYSGVFHVQGKERYSLTFEDAQRLCERLSTTLANLTQVKTAFNSGMETCRYGWINSSQLVILRKTPNPNCARNQTDVIIKALDGKKYDALCYNDKDTSQMNCAEKIVPKVDNSSSSEAAVSPERITPHYSTEADSSTAAVSPEHITPHYSTDADSSTSAVSPARFTPGGSTGADSSTSAESALNTSAAAAAADAERNTTEGNTTHTSSPHSHEEPNGTRSTPQTSTELQISTSAAHQDTTGPGRRQNTGDGSLISAEASPERITPHSPTEAASSTSAGASSSLTDWLVILLTILAVLLILLICCIVVYRKRLFGQKQTLVINSTVAAAENGSAATHTQEMVTLLNTDTL</sequence>
<gene>
    <name evidence="26" type="primary">cd44b</name>
</gene>
<dbReference type="GO" id="GO:0009986">
    <property type="term" value="C:cell surface"/>
    <property type="evidence" value="ECO:0007669"/>
    <property type="project" value="UniProtKB-ARBA"/>
</dbReference>
<dbReference type="KEGG" id="dre:100330801"/>
<dbReference type="GO" id="GO:0005540">
    <property type="term" value="F:hyaluronic acid binding"/>
    <property type="evidence" value="ECO:0000318"/>
    <property type="project" value="GO_Central"/>
</dbReference>
<evidence type="ECO:0000256" key="9">
    <source>
        <dbReference type="ARBA" id="ARBA00022729"/>
    </source>
</evidence>
<dbReference type="GO" id="GO:0070374">
    <property type="term" value="P:positive regulation of ERK1 and ERK2 cascade"/>
    <property type="evidence" value="ECO:0000318"/>
    <property type="project" value="GO_Central"/>
</dbReference>
<dbReference type="OrthoDB" id="8952307at2759"/>
<accession>A0A8M6YYL8</accession>